<evidence type="ECO:0000256" key="3">
    <source>
        <dbReference type="ARBA" id="ARBA00022741"/>
    </source>
</evidence>
<dbReference type="GO" id="GO:0001664">
    <property type="term" value="F:G protein-coupled receptor binding"/>
    <property type="evidence" value="ECO:0007669"/>
    <property type="project" value="TreeGrafter"/>
</dbReference>
<protein>
    <recommendedName>
        <fullName evidence="9">Guanine nucleotide-binding protein G(s) subunit alpha</fullName>
    </recommendedName>
    <alternativeName>
        <fullName evidence="9">Adenylate cyclase-stimulating G alpha protein</fullName>
    </alternativeName>
</protein>
<name>A0AAW0SMJ6_SCYPA</name>
<dbReference type="GO" id="GO:0005525">
    <property type="term" value="F:GTP binding"/>
    <property type="evidence" value="ECO:0007669"/>
    <property type="project" value="UniProtKB-UniRule"/>
</dbReference>
<dbReference type="InterPro" id="IPR000367">
    <property type="entry name" value="Gprotein_alpha_S"/>
</dbReference>
<evidence type="ECO:0000313" key="11">
    <source>
        <dbReference type="Proteomes" id="UP001487740"/>
    </source>
</evidence>
<keyword evidence="5 7" id="KW-0342">GTP-binding</keyword>
<keyword evidence="4 8" id="KW-0460">Magnesium</keyword>
<sequence length="455" mass="52841">MKEYNKAIKILLLGAGESGKTTIIKQMKILHINGFSQEERQEKKQDIRSNILEGIVTLTQQLDVLGVPLELQENQAAKDYVLAINPEDFTYTQEFYTYTEQLWRDPGIQKVYSLQHKFQLIDCARYFLDKVEEVGQPDYDPSVQDILHSRRRTTDIQKIEFEVRVPKKYGGGSLQFWMFDVGGQRGERKKWIQVFDGIQAVLFLVSASCFDLVIREDQETNRLQESINIFKSVWHSRFLKNSGFIVFLNKQDILKEKVTSGKCIGDHFPDYSSYRLEDKDRVADEDQEYLRTRCFIREKFMAISKEEVKAVERKVTPGGPLILSDEGPRECYCHFTTATDTNNVRIVFEDVHNMIIKWNLEKIGVPVFQDYTNTTYFIMGSGKDYDYLIKFLALGDSGVGKTSFLYHYTEGVFQQQFISTVGIDFREKRLTHRRKEGGPPQGVHLQLWDTAGQEK</sequence>
<dbReference type="GO" id="GO:0007191">
    <property type="term" value="P:adenylate cyclase-activating dopamine receptor signaling pathway"/>
    <property type="evidence" value="ECO:0007669"/>
    <property type="project" value="TreeGrafter"/>
</dbReference>
<dbReference type="GO" id="GO:0031683">
    <property type="term" value="F:G-protein beta/gamma-subunit complex binding"/>
    <property type="evidence" value="ECO:0007669"/>
    <property type="project" value="UniProtKB-UniRule"/>
</dbReference>
<dbReference type="EMBL" id="JARAKH010000048">
    <property type="protein sequence ID" value="KAK8376306.1"/>
    <property type="molecule type" value="Genomic_DNA"/>
</dbReference>
<dbReference type="Pfam" id="PF00071">
    <property type="entry name" value="Ras"/>
    <property type="match status" value="1"/>
</dbReference>
<dbReference type="PANTHER" id="PTHR10218:SF367">
    <property type="entry name" value="GUANINE NUCLEOTIDE-BINDING PROTEIN G(F) SUBUNIT ALPHA"/>
    <property type="match status" value="1"/>
</dbReference>
<dbReference type="GO" id="GO:0007606">
    <property type="term" value="P:sensory perception of chemical stimulus"/>
    <property type="evidence" value="ECO:0007669"/>
    <property type="project" value="TreeGrafter"/>
</dbReference>
<dbReference type="InterPro" id="IPR001806">
    <property type="entry name" value="Small_GTPase"/>
</dbReference>
<dbReference type="SUPFAM" id="SSF52540">
    <property type="entry name" value="P-loop containing nucleoside triphosphate hydrolases"/>
    <property type="match status" value="2"/>
</dbReference>
<evidence type="ECO:0000256" key="4">
    <source>
        <dbReference type="ARBA" id="ARBA00022842"/>
    </source>
</evidence>
<dbReference type="PROSITE" id="PS51419">
    <property type="entry name" value="RAB"/>
    <property type="match status" value="1"/>
</dbReference>
<dbReference type="PRINTS" id="PR00443">
    <property type="entry name" value="GPROTEINAS"/>
</dbReference>
<dbReference type="SMART" id="SM00275">
    <property type="entry name" value="G_alpha"/>
    <property type="match status" value="1"/>
</dbReference>
<keyword evidence="2 8" id="KW-0479">Metal-binding</keyword>
<feature type="binding site" evidence="7">
    <location>
        <begin position="147"/>
        <end position="153"/>
    </location>
    <ligand>
        <name>GTP</name>
        <dbReference type="ChEBI" id="CHEBI:37565"/>
    </ligand>
</feature>
<keyword evidence="3 7" id="KW-0547">Nucleotide-binding</keyword>
<accession>A0AAW0SMJ6</accession>
<organism evidence="10 11">
    <name type="scientific">Scylla paramamosain</name>
    <name type="common">Mud crab</name>
    <dbReference type="NCBI Taxonomy" id="85552"/>
    <lineage>
        <taxon>Eukaryota</taxon>
        <taxon>Metazoa</taxon>
        <taxon>Ecdysozoa</taxon>
        <taxon>Arthropoda</taxon>
        <taxon>Crustacea</taxon>
        <taxon>Multicrustacea</taxon>
        <taxon>Malacostraca</taxon>
        <taxon>Eumalacostraca</taxon>
        <taxon>Eucarida</taxon>
        <taxon>Decapoda</taxon>
        <taxon>Pleocyemata</taxon>
        <taxon>Brachyura</taxon>
        <taxon>Eubrachyura</taxon>
        <taxon>Portunoidea</taxon>
        <taxon>Portunidae</taxon>
        <taxon>Portuninae</taxon>
        <taxon>Scylla</taxon>
    </lineage>
</organism>
<keyword evidence="6 9" id="KW-0807">Transducer</keyword>
<feature type="binding site" evidence="8">
    <location>
        <position position="153"/>
    </location>
    <ligand>
        <name>Mg(2+)</name>
        <dbReference type="ChEBI" id="CHEBI:18420"/>
    </ligand>
</feature>
<feature type="binding site" evidence="7">
    <location>
        <begin position="17"/>
        <end position="22"/>
    </location>
    <ligand>
        <name>GTP</name>
        <dbReference type="ChEBI" id="CHEBI:37565"/>
    </ligand>
</feature>
<evidence type="ECO:0000256" key="2">
    <source>
        <dbReference type="ARBA" id="ARBA00022723"/>
    </source>
</evidence>
<feature type="binding site" evidence="7">
    <location>
        <begin position="249"/>
        <end position="252"/>
    </location>
    <ligand>
        <name>GTP</name>
        <dbReference type="ChEBI" id="CHEBI:37565"/>
    </ligand>
</feature>
<dbReference type="InterPro" id="IPR027417">
    <property type="entry name" value="P-loop_NTPase"/>
</dbReference>
<dbReference type="SUPFAM" id="SSF47895">
    <property type="entry name" value="Transducin (alpha subunit), insertion domain"/>
    <property type="match status" value="1"/>
</dbReference>
<dbReference type="SMART" id="SM00175">
    <property type="entry name" value="RAB"/>
    <property type="match status" value="1"/>
</dbReference>
<evidence type="ECO:0000256" key="1">
    <source>
        <dbReference type="ARBA" id="ARBA00007172"/>
    </source>
</evidence>
<dbReference type="PRINTS" id="PR00318">
    <property type="entry name" value="GPROTEINA"/>
</dbReference>
<evidence type="ECO:0000256" key="7">
    <source>
        <dbReference type="PIRSR" id="PIRSR601019-1"/>
    </source>
</evidence>
<dbReference type="Proteomes" id="UP001487740">
    <property type="component" value="Unassembled WGS sequence"/>
</dbReference>
<dbReference type="GO" id="GO:0046872">
    <property type="term" value="F:metal ion binding"/>
    <property type="evidence" value="ECO:0007669"/>
    <property type="project" value="UniProtKB-UniRule"/>
</dbReference>
<comment type="subcellular location">
    <subcellularLocation>
        <location evidence="9">Cell membrane</location>
    </subcellularLocation>
</comment>
<dbReference type="GO" id="GO:0005737">
    <property type="term" value="C:cytoplasm"/>
    <property type="evidence" value="ECO:0007669"/>
    <property type="project" value="TreeGrafter"/>
</dbReference>
<dbReference type="CDD" id="cd00066">
    <property type="entry name" value="G-alpha"/>
    <property type="match status" value="1"/>
</dbReference>
<comment type="subunit">
    <text evidence="9">G proteins are composed of 3 units; alpha, beta and gamma. The alpha chain contains the guanine nucleotide binding site.</text>
</comment>
<dbReference type="GO" id="GO:0005834">
    <property type="term" value="C:heterotrimeric G-protein complex"/>
    <property type="evidence" value="ECO:0007669"/>
    <property type="project" value="UniProtKB-UniRule"/>
</dbReference>
<gene>
    <name evidence="10" type="ORF">O3P69_009743</name>
</gene>
<proteinExistence type="inferred from homology"/>
<evidence type="ECO:0000256" key="8">
    <source>
        <dbReference type="PIRSR" id="PIRSR601019-2"/>
    </source>
</evidence>
<evidence type="ECO:0000256" key="9">
    <source>
        <dbReference type="RuleBase" id="RU369121"/>
    </source>
</evidence>
<evidence type="ECO:0000256" key="6">
    <source>
        <dbReference type="ARBA" id="ARBA00023224"/>
    </source>
</evidence>
<feature type="binding site" evidence="7">
    <location>
        <position position="338"/>
    </location>
    <ligand>
        <name>GTP</name>
        <dbReference type="ChEBI" id="CHEBI:37565"/>
    </ligand>
</feature>
<dbReference type="Pfam" id="PF00503">
    <property type="entry name" value="G-alpha"/>
    <property type="match status" value="1"/>
</dbReference>
<reference evidence="10 11" key="1">
    <citation type="submission" date="2023-03" db="EMBL/GenBank/DDBJ databases">
        <title>High-quality genome of Scylla paramamosain provides insights in environmental adaptation.</title>
        <authorList>
            <person name="Zhang L."/>
        </authorList>
    </citation>
    <scope>NUCLEOTIDE SEQUENCE [LARGE SCALE GENOMIC DNA]</scope>
    <source>
        <strain evidence="10">LZ_2023a</strain>
        <tissue evidence="10">Muscle</tissue>
    </source>
</reference>
<dbReference type="InterPro" id="IPR001019">
    <property type="entry name" value="Gprotein_alpha_su"/>
</dbReference>
<dbReference type="InterPro" id="IPR011025">
    <property type="entry name" value="GproteinA_insert"/>
</dbReference>
<evidence type="ECO:0000256" key="5">
    <source>
        <dbReference type="ARBA" id="ARBA00023134"/>
    </source>
</evidence>
<comment type="similarity">
    <text evidence="1 9">Belongs to the G-alpha family. G(s) subfamily.</text>
</comment>
<dbReference type="GO" id="GO:0003924">
    <property type="term" value="F:GTPase activity"/>
    <property type="evidence" value="ECO:0007669"/>
    <property type="project" value="UniProtKB-UniRule"/>
</dbReference>
<dbReference type="Gene3D" id="1.10.400.10">
    <property type="entry name" value="GI Alpha 1, domain 2-like"/>
    <property type="match status" value="1"/>
</dbReference>
<dbReference type="AlphaFoldDB" id="A0AAW0SMJ6"/>
<keyword evidence="9" id="KW-0472">Membrane</keyword>
<dbReference type="Gene3D" id="3.40.50.300">
    <property type="entry name" value="P-loop containing nucleotide triphosphate hydrolases"/>
    <property type="match status" value="2"/>
</dbReference>
<keyword evidence="11" id="KW-1185">Reference proteome</keyword>
<dbReference type="PROSITE" id="PS51882">
    <property type="entry name" value="G_ALPHA"/>
    <property type="match status" value="1"/>
</dbReference>
<dbReference type="FunFam" id="3.40.50.300:FF:006178">
    <property type="entry name" value="Guanine nucleotide-binding protein G(s) subunit alpha isoforms short"/>
    <property type="match status" value="1"/>
</dbReference>
<feature type="binding site" evidence="7">
    <location>
        <begin position="180"/>
        <end position="184"/>
    </location>
    <ligand>
        <name>GTP</name>
        <dbReference type="ChEBI" id="CHEBI:37565"/>
    </ligand>
</feature>
<comment type="caution">
    <text evidence="10">The sequence shown here is derived from an EMBL/GenBank/DDBJ whole genome shotgun (WGS) entry which is preliminary data.</text>
</comment>
<comment type="function">
    <text evidence="9">Guanine nucleotide-binding proteins (G proteins) function as transducers in numerous signaling pathways controlled by G protein-coupled receptors (GPCRs).</text>
</comment>
<feature type="binding site" evidence="8">
    <location>
        <position position="21"/>
    </location>
    <ligand>
        <name>Mg(2+)</name>
        <dbReference type="ChEBI" id="CHEBI:18420"/>
    </ligand>
</feature>
<evidence type="ECO:0000313" key="10">
    <source>
        <dbReference type="EMBL" id="KAK8376306.1"/>
    </source>
</evidence>
<dbReference type="PANTHER" id="PTHR10218">
    <property type="entry name" value="GTP-BINDING PROTEIN ALPHA SUBUNIT"/>
    <property type="match status" value="1"/>
</dbReference>
<keyword evidence="9" id="KW-1003">Cell membrane</keyword>